<dbReference type="GO" id="GO:0016757">
    <property type="term" value="F:glycosyltransferase activity"/>
    <property type="evidence" value="ECO:0007669"/>
    <property type="project" value="InterPro"/>
</dbReference>
<protein>
    <recommendedName>
        <fullName evidence="6">Glycosyl transferase family 1 domain-containing protein</fullName>
    </recommendedName>
</protein>
<dbReference type="EMBL" id="PFLH01000045">
    <property type="protein sequence ID" value="PIY70995.1"/>
    <property type="molecule type" value="Genomic_DNA"/>
</dbReference>
<keyword evidence="1" id="KW-0808">Transferase</keyword>
<reference evidence="5" key="1">
    <citation type="submission" date="2017-09" db="EMBL/GenBank/DDBJ databases">
        <title>Depth-based differentiation of microbial function through sediment-hosted aquifers and enrichment of novel symbionts in the deep terrestrial subsurface.</title>
        <authorList>
            <person name="Probst A.J."/>
            <person name="Ladd B."/>
            <person name="Jarett J.K."/>
            <person name="Geller-Mcgrath D.E."/>
            <person name="Sieber C.M.K."/>
            <person name="Emerson J.B."/>
            <person name="Anantharaman K."/>
            <person name="Thomas B.C."/>
            <person name="Malmstrom R."/>
            <person name="Stieglmeier M."/>
            <person name="Klingl A."/>
            <person name="Woyke T."/>
            <person name="Ryan C.M."/>
            <person name="Banfield J.F."/>
        </authorList>
    </citation>
    <scope>NUCLEOTIDE SEQUENCE [LARGE SCALE GENOMIC DNA]</scope>
</reference>
<dbReference type="Proteomes" id="UP000230344">
    <property type="component" value="Unassembled WGS sequence"/>
</dbReference>
<evidence type="ECO:0000259" key="2">
    <source>
        <dbReference type="Pfam" id="PF00534"/>
    </source>
</evidence>
<dbReference type="Pfam" id="PF13439">
    <property type="entry name" value="Glyco_transf_4"/>
    <property type="match status" value="1"/>
</dbReference>
<evidence type="ECO:0008006" key="6">
    <source>
        <dbReference type="Google" id="ProtNLM"/>
    </source>
</evidence>
<evidence type="ECO:0000313" key="4">
    <source>
        <dbReference type="EMBL" id="PIY70995.1"/>
    </source>
</evidence>
<name>A0A2M7QG66_9BACT</name>
<comment type="caution">
    <text evidence="4">The sequence shown here is derived from an EMBL/GenBank/DDBJ whole genome shotgun (WGS) entry which is preliminary data.</text>
</comment>
<dbReference type="Gene3D" id="3.40.50.2000">
    <property type="entry name" value="Glycogen Phosphorylase B"/>
    <property type="match status" value="2"/>
</dbReference>
<accession>A0A2M7QG66</accession>
<dbReference type="AlphaFoldDB" id="A0A2M7QG66"/>
<dbReference type="SUPFAM" id="SSF53756">
    <property type="entry name" value="UDP-Glycosyltransferase/glycogen phosphorylase"/>
    <property type="match status" value="1"/>
</dbReference>
<dbReference type="CDD" id="cd03809">
    <property type="entry name" value="GT4_MtfB-like"/>
    <property type="match status" value="1"/>
</dbReference>
<evidence type="ECO:0000259" key="3">
    <source>
        <dbReference type="Pfam" id="PF13439"/>
    </source>
</evidence>
<gene>
    <name evidence="4" type="ORF">COY88_02700</name>
</gene>
<dbReference type="InterPro" id="IPR028098">
    <property type="entry name" value="Glyco_trans_4-like_N"/>
</dbReference>
<dbReference type="PANTHER" id="PTHR46401">
    <property type="entry name" value="GLYCOSYLTRANSFERASE WBBK-RELATED"/>
    <property type="match status" value="1"/>
</dbReference>
<sequence>MLVYAGSGVANYTFNLVKNLLLIDKKNKYRLFYSSLRRPRNFYYLEELKKLGGKVYQFPFPPTLLRLIWGKLNIIPIEWFTGKCNIFFFSDFLRPPLLPETRGVTTIHDLTWKLFPEFHTQEVISAHEKKLEKTIKYGDTIICDSQNTKKDLLKLYPQIDEKKVHVIYPGVGEKFKKINDNNKIRSVLKKYQVDYPTNFLFYSGAIEPRKNLALSIEVFNELIKNSKYSGYNFIIAGRAGWKNKQVFQLVRDLSLENKIKFVGYIENEDLPYFYNACQLNIYLSSYEGFGLPPLEALACGARIIVGDNSSLKETIDEKYRVNLSDKKAIVEKIKKILSQYSPKPERKFEWENYTNNFFATFKKN</sequence>
<feature type="domain" description="Glycosyl transferase family 1" evidence="2">
    <location>
        <begin position="190"/>
        <end position="343"/>
    </location>
</feature>
<dbReference type="PANTHER" id="PTHR46401:SF2">
    <property type="entry name" value="GLYCOSYLTRANSFERASE WBBK-RELATED"/>
    <property type="match status" value="1"/>
</dbReference>
<proteinExistence type="predicted"/>
<dbReference type="Pfam" id="PF00534">
    <property type="entry name" value="Glycos_transf_1"/>
    <property type="match status" value="1"/>
</dbReference>
<evidence type="ECO:0000313" key="5">
    <source>
        <dbReference type="Proteomes" id="UP000230344"/>
    </source>
</evidence>
<organism evidence="4 5">
    <name type="scientific">Candidatus Roizmanbacteria bacterium CG_4_10_14_0_8_um_filter_35_28</name>
    <dbReference type="NCBI Taxonomy" id="1974827"/>
    <lineage>
        <taxon>Bacteria</taxon>
        <taxon>Candidatus Roizmaniibacteriota</taxon>
    </lineage>
</organism>
<evidence type="ECO:0000256" key="1">
    <source>
        <dbReference type="ARBA" id="ARBA00022679"/>
    </source>
</evidence>
<dbReference type="InterPro" id="IPR001296">
    <property type="entry name" value="Glyco_trans_1"/>
</dbReference>
<feature type="domain" description="Glycosyltransferase subfamily 4-like N-terminal" evidence="3">
    <location>
        <begin position="8"/>
        <end position="171"/>
    </location>
</feature>